<keyword evidence="4 7" id="KW-0812">Transmembrane</keyword>
<dbReference type="InterPro" id="IPR025857">
    <property type="entry name" value="MacB_PCD"/>
</dbReference>
<feature type="transmembrane region" description="Helical" evidence="7">
    <location>
        <begin position="267"/>
        <end position="288"/>
    </location>
</feature>
<sequence>MKWFVYAWRNVARNRRRTVLSAAIVACGSMALLLSIGFVLASFYGLRESIISSELGHIQIGAHGQFEGNEERPLQYGLSPQQVKAAEDKFQQESGLRFSTRRVLFEGLLSTGRRSVAFVGQGVEPEKESRLSTVFAPIVSGNGLSDDPSRPEQILIAVDLARSLQVKPGDTITVMVTTEDGVLNAVDAVVAGTYRTGVPDLDRRAIMMPLQNVQSLLVTQKISRLVLALRDTDATDALASRLRAQLPDLDIKRWIELAPFYNQVVSLYRIIFTVLGIIIAMVVFISTANSMLMSVMERIREVGTLRAIGIPDRRIQQTFLLEGGMIGMLGGSVGLVLALLTALVVNLSDIRMPPPPGRTTDYPLIIAMQLDSSLMIWLVFIMLSALAAWAPHRVIRRLSIIEKLNHV</sequence>
<keyword evidence="6 7" id="KW-0472">Membrane</keyword>
<evidence type="ECO:0000256" key="6">
    <source>
        <dbReference type="ARBA" id="ARBA00023136"/>
    </source>
</evidence>
<feature type="domain" description="ABC3 transporter permease C-terminal" evidence="8">
    <location>
        <begin position="274"/>
        <end position="399"/>
    </location>
</feature>
<protein>
    <submittedName>
        <fullName evidence="10">ABC transporter permease</fullName>
    </submittedName>
</protein>
<evidence type="ECO:0000256" key="2">
    <source>
        <dbReference type="ARBA" id="ARBA00005236"/>
    </source>
</evidence>
<comment type="similarity">
    <text evidence="2">Belongs to the ABC-4 integral membrane protein family. LolC/E subfamily.</text>
</comment>
<accession>A0ABT3KNB1</accession>
<dbReference type="Pfam" id="PF12704">
    <property type="entry name" value="MacB_PCD"/>
    <property type="match status" value="1"/>
</dbReference>
<gene>
    <name evidence="10" type="ORF">D5039_01020</name>
</gene>
<keyword evidence="3" id="KW-1003">Cell membrane</keyword>
<dbReference type="Pfam" id="PF02687">
    <property type="entry name" value="FtsX"/>
    <property type="match status" value="1"/>
</dbReference>
<feature type="domain" description="MacB-like periplasmic core" evidence="9">
    <location>
        <begin position="18"/>
        <end position="244"/>
    </location>
</feature>
<evidence type="ECO:0000313" key="11">
    <source>
        <dbReference type="Proteomes" id="UP001208935"/>
    </source>
</evidence>
<dbReference type="PANTHER" id="PTHR30489">
    <property type="entry name" value="LIPOPROTEIN-RELEASING SYSTEM TRANSMEMBRANE PROTEIN LOLE"/>
    <property type="match status" value="1"/>
</dbReference>
<evidence type="ECO:0000256" key="1">
    <source>
        <dbReference type="ARBA" id="ARBA00004651"/>
    </source>
</evidence>
<comment type="subcellular location">
    <subcellularLocation>
        <location evidence="1">Cell membrane</location>
        <topology evidence="1">Multi-pass membrane protein</topology>
    </subcellularLocation>
</comment>
<keyword evidence="11" id="KW-1185">Reference proteome</keyword>
<reference evidence="11" key="1">
    <citation type="submission" date="2023-07" db="EMBL/GenBank/DDBJ databases">
        <title>Verminephrobacter genomes.</title>
        <authorList>
            <person name="Lund M.B."/>
        </authorList>
    </citation>
    <scope>NUCLEOTIDE SEQUENCE [LARGE SCALE GENOMIC DNA]</scope>
    <source>
        <strain evidence="11">AtM5-05</strain>
    </source>
</reference>
<evidence type="ECO:0000256" key="4">
    <source>
        <dbReference type="ARBA" id="ARBA00022692"/>
    </source>
</evidence>
<dbReference type="RefSeq" id="WP_010104080.1">
    <property type="nucleotide sequence ID" value="NZ_QZCV01000001.1"/>
</dbReference>
<dbReference type="InterPro" id="IPR051447">
    <property type="entry name" value="Lipoprotein-release_system"/>
</dbReference>
<keyword evidence="5 7" id="KW-1133">Transmembrane helix</keyword>
<evidence type="ECO:0000259" key="8">
    <source>
        <dbReference type="Pfam" id="PF02687"/>
    </source>
</evidence>
<evidence type="ECO:0000313" key="10">
    <source>
        <dbReference type="EMBL" id="MCW5319803.1"/>
    </source>
</evidence>
<organism evidence="10 11">
    <name type="scientific">Verminephrobacter aporrectodeae subsp. tuberculatae</name>
    <dbReference type="NCBI Taxonomy" id="1110392"/>
    <lineage>
        <taxon>Bacteria</taxon>
        <taxon>Pseudomonadati</taxon>
        <taxon>Pseudomonadota</taxon>
        <taxon>Betaproteobacteria</taxon>
        <taxon>Burkholderiales</taxon>
        <taxon>Comamonadaceae</taxon>
        <taxon>Verminephrobacter</taxon>
    </lineage>
</organism>
<dbReference type="InterPro" id="IPR003838">
    <property type="entry name" value="ABC3_permease_C"/>
</dbReference>
<evidence type="ECO:0000256" key="5">
    <source>
        <dbReference type="ARBA" id="ARBA00022989"/>
    </source>
</evidence>
<evidence type="ECO:0000256" key="7">
    <source>
        <dbReference type="SAM" id="Phobius"/>
    </source>
</evidence>
<feature type="transmembrane region" description="Helical" evidence="7">
    <location>
        <begin position="365"/>
        <end position="390"/>
    </location>
</feature>
<comment type="caution">
    <text evidence="10">The sequence shown here is derived from an EMBL/GenBank/DDBJ whole genome shotgun (WGS) entry which is preliminary data.</text>
</comment>
<dbReference type="Proteomes" id="UP001208935">
    <property type="component" value="Unassembled WGS sequence"/>
</dbReference>
<dbReference type="PANTHER" id="PTHR30489:SF0">
    <property type="entry name" value="LIPOPROTEIN-RELEASING SYSTEM TRANSMEMBRANE PROTEIN LOLE"/>
    <property type="match status" value="1"/>
</dbReference>
<name>A0ABT3KNB1_9BURK</name>
<feature type="transmembrane region" description="Helical" evidence="7">
    <location>
        <begin position="319"/>
        <end position="345"/>
    </location>
</feature>
<proteinExistence type="inferred from homology"/>
<evidence type="ECO:0000259" key="9">
    <source>
        <dbReference type="Pfam" id="PF12704"/>
    </source>
</evidence>
<evidence type="ECO:0000256" key="3">
    <source>
        <dbReference type="ARBA" id="ARBA00022475"/>
    </source>
</evidence>
<dbReference type="EMBL" id="QZCW01000001">
    <property type="protein sequence ID" value="MCW5319803.1"/>
    <property type="molecule type" value="Genomic_DNA"/>
</dbReference>